<dbReference type="SUPFAM" id="SSF82171">
    <property type="entry name" value="DPP6 N-terminal domain-like"/>
    <property type="match status" value="1"/>
</dbReference>
<comment type="caution">
    <text evidence="2">The sequence shown here is derived from an EMBL/GenBank/DDBJ whole genome shotgun (WGS) entry which is preliminary data.</text>
</comment>
<dbReference type="Proteomes" id="UP000260793">
    <property type="component" value="Unassembled WGS sequence"/>
</dbReference>
<reference evidence="2 3" key="1">
    <citation type="submission" date="2018-08" db="EMBL/GenBank/DDBJ databases">
        <title>A genome reference for cultivated species of the human gut microbiota.</title>
        <authorList>
            <person name="Zou Y."/>
            <person name="Xue W."/>
            <person name="Luo G."/>
        </authorList>
    </citation>
    <scope>NUCLEOTIDE SEQUENCE [LARGE SCALE GENOMIC DNA]</scope>
    <source>
        <strain evidence="2 3">TF11-7</strain>
    </source>
</reference>
<evidence type="ECO:0008006" key="4">
    <source>
        <dbReference type="Google" id="ProtNLM"/>
    </source>
</evidence>
<sequence>MNKKKCLMHLILVFFICLLLPGCNSQSSDRKDPDNPFNSHDRYISMLSYCESDQGIYYIEWESELCRLYFIDKKSSKKTVLCQKVNCRHDSAECPAVEVSPDLMGSVAYCDGFIYYIVQAFDSGEQNDVLKLYSMREDGTEKKELHTFQYGRVYPNAAAFYKDRIILSVQTLNDFEDGSGSYTAEPSIILYDLKTGKETLILNGTENSGLYTVPAGADEDHLYLLQQPFNDSDIDGRCTYLQYDLKEQTMEPLYESRVKDSQIIADNTLYIQPDNEHRLVKYNLKTQKQEDVLDWDASVDKVWVIDRDLILLIKETRSEDSSKIQYVNWYDLKEQQYLFDEYSDYTTLEVMGKTEKGFLVWKEDELYFYTPDDHHWEKIEEIS</sequence>
<protein>
    <recommendedName>
        <fullName evidence="4">DUF5050 domain-containing protein</fullName>
    </recommendedName>
</protein>
<accession>A0A3E4LZ38</accession>
<evidence type="ECO:0000313" key="3">
    <source>
        <dbReference type="Proteomes" id="UP000260793"/>
    </source>
</evidence>
<name>A0A3E4LZ38_9FIRM</name>
<dbReference type="EMBL" id="QSQN01000002">
    <property type="protein sequence ID" value="RGK42728.1"/>
    <property type="molecule type" value="Genomic_DNA"/>
</dbReference>
<feature type="signal peptide" evidence="1">
    <location>
        <begin position="1"/>
        <end position="25"/>
    </location>
</feature>
<feature type="chain" id="PRO_5039653279" description="DUF5050 domain-containing protein" evidence="1">
    <location>
        <begin position="26"/>
        <end position="383"/>
    </location>
</feature>
<organism evidence="2 3">
    <name type="scientific">[Ruminococcus] lactaris</name>
    <dbReference type="NCBI Taxonomy" id="46228"/>
    <lineage>
        <taxon>Bacteria</taxon>
        <taxon>Bacillati</taxon>
        <taxon>Bacillota</taxon>
        <taxon>Clostridia</taxon>
        <taxon>Lachnospirales</taxon>
        <taxon>Lachnospiraceae</taxon>
        <taxon>Mediterraneibacter</taxon>
    </lineage>
</organism>
<dbReference type="AlphaFoldDB" id="A0A3E4LZ38"/>
<dbReference type="RefSeq" id="WP_117687565.1">
    <property type="nucleotide sequence ID" value="NZ_JBGLDX010000003.1"/>
</dbReference>
<evidence type="ECO:0000256" key="1">
    <source>
        <dbReference type="SAM" id="SignalP"/>
    </source>
</evidence>
<evidence type="ECO:0000313" key="2">
    <source>
        <dbReference type="EMBL" id="RGK42728.1"/>
    </source>
</evidence>
<gene>
    <name evidence="2" type="ORF">DXD17_01230</name>
</gene>
<keyword evidence="1" id="KW-0732">Signal</keyword>
<proteinExistence type="predicted"/>